<keyword evidence="2" id="KW-1185">Reference proteome</keyword>
<dbReference type="EMBL" id="KN822951">
    <property type="protein sequence ID" value="KIO33032.1"/>
    <property type="molecule type" value="Genomic_DNA"/>
</dbReference>
<reference evidence="1 2" key="1">
    <citation type="submission" date="2014-04" db="EMBL/GenBank/DDBJ databases">
        <authorList>
            <consortium name="DOE Joint Genome Institute"/>
            <person name="Kuo A."/>
            <person name="Girlanda M."/>
            <person name="Perotto S."/>
            <person name="Kohler A."/>
            <person name="Nagy L.G."/>
            <person name="Floudas D."/>
            <person name="Copeland A."/>
            <person name="Barry K.W."/>
            <person name="Cichocki N."/>
            <person name="Veneault-Fourrey C."/>
            <person name="LaButti K."/>
            <person name="Lindquist E.A."/>
            <person name="Lipzen A."/>
            <person name="Lundell T."/>
            <person name="Morin E."/>
            <person name="Murat C."/>
            <person name="Sun H."/>
            <person name="Tunlid A."/>
            <person name="Henrissat B."/>
            <person name="Grigoriev I.V."/>
            <person name="Hibbett D.S."/>
            <person name="Martin F."/>
            <person name="Nordberg H.P."/>
            <person name="Cantor M.N."/>
            <person name="Hua S.X."/>
        </authorList>
    </citation>
    <scope>NUCLEOTIDE SEQUENCE [LARGE SCALE GENOMIC DNA]</scope>
    <source>
        <strain evidence="1 2">MUT 4182</strain>
    </source>
</reference>
<proteinExistence type="predicted"/>
<reference evidence="2" key="2">
    <citation type="submission" date="2015-01" db="EMBL/GenBank/DDBJ databases">
        <title>Evolutionary Origins and Diversification of the Mycorrhizal Mutualists.</title>
        <authorList>
            <consortium name="DOE Joint Genome Institute"/>
            <consortium name="Mycorrhizal Genomics Consortium"/>
            <person name="Kohler A."/>
            <person name="Kuo A."/>
            <person name="Nagy L.G."/>
            <person name="Floudas D."/>
            <person name="Copeland A."/>
            <person name="Barry K.W."/>
            <person name="Cichocki N."/>
            <person name="Veneault-Fourrey C."/>
            <person name="LaButti K."/>
            <person name="Lindquist E.A."/>
            <person name="Lipzen A."/>
            <person name="Lundell T."/>
            <person name="Morin E."/>
            <person name="Murat C."/>
            <person name="Riley R."/>
            <person name="Ohm R."/>
            <person name="Sun H."/>
            <person name="Tunlid A."/>
            <person name="Henrissat B."/>
            <person name="Grigoriev I.V."/>
            <person name="Hibbett D.S."/>
            <person name="Martin F."/>
        </authorList>
    </citation>
    <scope>NUCLEOTIDE SEQUENCE [LARGE SCALE GENOMIC DNA]</scope>
    <source>
        <strain evidence="2">MUT 4182</strain>
    </source>
</reference>
<evidence type="ECO:0000313" key="2">
    <source>
        <dbReference type="Proteomes" id="UP000054248"/>
    </source>
</evidence>
<dbReference type="Proteomes" id="UP000054248">
    <property type="component" value="Unassembled WGS sequence"/>
</dbReference>
<sequence>MLFARVQVAHWQAEVKEFTSVNEEVPSATSITNIMVWSQQVLRQFKLVPPNADGNAYLGPWNKLLYTLFSSSENDFIVVPNFQESSSSDGLYLSFSMDVYLDDNHVLLIDLNKKPSNLRYVSKREEVDIQGLIRYLRRFSYPNFYGISAFGTKVCFYKLGTARRSVIGPPLISRDLEGTTNGISGNQWNDDVLGADGEDKLRGVLEGILEAIKGL</sequence>
<gene>
    <name evidence="1" type="ORF">M407DRAFT_18183</name>
</gene>
<dbReference type="HOGENOM" id="CLU_085786_3_1_1"/>
<dbReference type="OrthoDB" id="5362978at2759"/>
<evidence type="ECO:0000313" key="1">
    <source>
        <dbReference type="EMBL" id="KIO33032.1"/>
    </source>
</evidence>
<name>A0A0C3MH41_9AGAM</name>
<protein>
    <submittedName>
        <fullName evidence="1">Uncharacterized protein</fullName>
    </submittedName>
</protein>
<accession>A0A0C3MH41</accession>
<dbReference type="STRING" id="1051891.A0A0C3MH41"/>
<dbReference type="AlphaFoldDB" id="A0A0C3MH41"/>
<organism evidence="1 2">
    <name type="scientific">Tulasnella calospora MUT 4182</name>
    <dbReference type="NCBI Taxonomy" id="1051891"/>
    <lineage>
        <taxon>Eukaryota</taxon>
        <taxon>Fungi</taxon>
        <taxon>Dikarya</taxon>
        <taxon>Basidiomycota</taxon>
        <taxon>Agaricomycotina</taxon>
        <taxon>Agaricomycetes</taxon>
        <taxon>Cantharellales</taxon>
        <taxon>Tulasnellaceae</taxon>
        <taxon>Tulasnella</taxon>
    </lineage>
</organism>